<sequence>MLLWPPLTGTQLSPVAPRSWVLSSSHTPGNRHDRWAKPGEGLRCGVCLHTREVKNDATRTLKKSLKQLQINPVNWEELAQDRPAWRKFLKTGAAIYEANRIAAAKAKMAARKSQASPINTANAQVLPTDNNFIDAPPPTITDTILPPPPLAPITATKTTCPTLTTSVAISDYLPPATSNTTTASCTSDGDSVLSCRHCDHTFTSHISLVGHL</sequence>
<reference evidence="3" key="1">
    <citation type="submission" date="2016-06" db="UniProtKB">
        <authorList>
            <consortium name="WormBaseParasite"/>
        </authorList>
    </citation>
    <scope>IDENTIFICATION</scope>
</reference>
<reference evidence="1 2" key="2">
    <citation type="submission" date="2018-11" db="EMBL/GenBank/DDBJ databases">
        <authorList>
            <consortium name="Pathogen Informatics"/>
        </authorList>
    </citation>
    <scope>NUCLEOTIDE SEQUENCE [LARGE SCALE GENOMIC DNA]</scope>
    <source>
        <strain evidence="1 2">NST_G2</strain>
    </source>
</reference>
<gene>
    <name evidence="1" type="ORF">SSLN_LOCUS3061</name>
</gene>
<evidence type="ECO:0000313" key="2">
    <source>
        <dbReference type="Proteomes" id="UP000275846"/>
    </source>
</evidence>
<dbReference type="OrthoDB" id="10225613at2759"/>
<protein>
    <submittedName>
        <fullName evidence="3">C2H2-type domain-containing protein</fullName>
    </submittedName>
</protein>
<dbReference type="EMBL" id="UYSU01032414">
    <property type="protein sequence ID" value="VDL89446.1"/>
    <property type="molecule type" value="Genomic_DNA"/>
</dbReference>
<dbReference type="WBParaSite" id="SSLN_0000316101-mRNA-1">
    <property type="protein sequence ID" value="SSLN_0000316101-mRNA-1"/>
    <property type="gene ID" value="SSLN_0000316101"/>
</dbReference>
<dbReference type="Proteomes" id="UP000275846">
    <property type="component" value="Unassembled WGS sequence"/>
</dbReference>
<dbReference type="AlphaFoldDB" id="A0A183SFR3"/>
<accession>A0A183SFR3</accession>
<organism evidence="3">
    <name type="scientific">Schistocephalus solidus</name>
    <name type="common">Tapeworm</name>
    <dbReference type="NCBI Taxonomy" id="70667"/>
    <lineage>
        <taxon>Eukaryota</taxon>
        <taxon>Metazoa</taxon>
        <taxon>Spiralia</taxon>
        <taxon>Lophotrochozoa</taxon>
        <taxon>Platyhelminthes</taxon>
        <taxon>Cestoda</taxon>
        <taxon>Eucestoda</taxon>
        <taxon>Diphyllobothriidea</taxon>
        <taxon>Diphyllobothriidae</taxon>
        <taxon>Schistocephalus</taxon>
    </lineage>
</organism>
<proteinExistence type="predicted"/>
<name>A0A183SFR3_SCHSO</name>
<keyword evidence="2" id="KW-1185">Reference proteome</keyword>
<evidence type="ECO:0000313" key="3">
    <source>
        <dbReference type="WBParaSite" id="SSLN_0000316101-mRNA-1"/>
    </source>
</evidence>
<evidence type="ECO:0000313" key="1">
    <source>
        <dbReference type="EMBL" id="VDL89446.1"/>
    </source>
</evidence>